<evidence type="ECO:0000313" key="15">
    <source>
        <dbReference type="Proteomes" id="UP000237752"/>
    </source>
</evidence>
<dbReference type="InterPro" id="IPR022637">
    <property type="entry name" value="DNA_polIII_beta_cen"/>
</dbReference>
<dbReference type="RefSeq" id="WP_106348234.1">
    <property type="nucleotide sequence ID" value="NZ_PVUE01000004.1"/>
</dbReference>
<dbReference type="NCBIfam" id="TIGR00663">
    <property type="entry name" value="dnan"/>
    <property type="match status" value="1"/>
</dbReference>
<name>A0A2T1A2X8_9ACTN</name>
<evidence type="ECO:0000256" key="9">
    <source>
        <dbReference type="ARBA" id="ARBA00023125"/>
    </source>
</evidence>
<feature type="domain" description="DNA polymerase III beta sliding clamp N-terminal" evidence="11">
    <location>
        <begin position="1"/>
        <end position="118"/>
    </location>
</feature>
<reference evidence="14 15" key="1">
    <citation type="submission" date="2018-03" db="EMBL/GenBank/DDBJ databases">
        <title>Genomic Encyclopedia of Archaeal and Bacterial Type Strains, Phase II (KMG-II): from individual species to whole genera.</title>
        <authorList>
            <person name="Goeker M."/>
        </authorList>
    </citation>
    <scope>NUCLEOTIDE SEQUENCE [LARGE SCALE GENOMIC DNA]</scope>
    <source>
        <strain evidence="14 15">DSM 100065</strain>
    </source>
</reference>
<dbReference type="GO" id="GO:0005737">
    <property type="term" value="C:cytoplasm"/>
    <property type="evidence" value="ECO:0007669"/>
    <property type="project" value="UniProtKB-SubCell"/>
</dbReference>
<evidence type="ECO:0000256" key="6">
    <source>
        <dbReference type="ARBA" id="ARBA00022695"/>
    </source>
</evidence>
<comment type="subunit">
    <text evidence="10">Forms a ring-shaped head-to-tail homodimer around DNA.</text>
</comment>
<dbReference type="Pfam" id="PF02767">
    <property type="entry name" value="DNA_pol3_beta_2"/>
    <property type="match status" value="1"/>
</dbReference>
<dbReference type="AlphaFoldDB" id="A0A2T1A2X8"/>
<keyword evidence="6 10" id="KW-0548">Nucleotidyltransferase</keyword>
<comment type="function">
    <text evidence="10">Confers DNA tethering and processivity to DNA polymerases and other proteins. Acts as a clamp, forming a ring around DNA (a reaction catalyzed by the clamp-loading complex) which diffuses in an ATP-independent manner freely and bidirectionally along dsDNA. Initially characterized for its ability to contact the catalytic subunit of DNA polymerase III (Pol III), a complex, multichain enzyme responsible for most of the replicative synthesis in bacteria; Pol III exhibits 3'-5' exonuclease proofreading activity. The beta chain is required for initiation of replication as well as for processivity of DNA replication.</text>
</comment>
<evidence type="ECO:0000256" key="3">
    <source>
        <dbReference type="ARBA" id="ARBA00021035"/>
    </source>
</evidence>
<evidence type="ECO:0000256" key="7">
    <source>
        <dbReference type="ARBA" id="ARBA00022705"/>
    </source>
</evidence>
<evidence type="ECO:0000259" key="11">
    <source>
        <dbReference type="Pfam" id="PF00712"/>
    </source>
</evidence>
<dbReference type="PIRSF" id="PIRSF000804">
    <property type="entry name" value="DNA_pol_III_b"/>
    <property type="match status" value="1"/>
</dbReference>
<keyword evidence="15" id="KW-1185">Reference proteome</keyword>
<dbReference type="Gene3D" id="3.10.150.10">
    <property type="entry name" value="DNA Polymerase III, subunit A, domain 2"/>
    <property type="match status" value="3"/>
</dbReference>
<feature type="domain" description="DNA polymerase III beta sliding clamp C-terminal" evidence="13">
    <location>
        <begin position="245"/>
        <end position="355"/>
    </location>
</feature>
<organism evidence="14 15">
    <name type="scientific">Antricoccus suffuscus</name>
    <dbReference type="NCBI Taxonomy" id="1629062"/>
    <lineage>
        <taxon>Bacteria</taxon>
        <taxon>Bacillati</taxon>
        <taxon>Actinomycetota</taxon>
        <taxon>Actinomycetes</taxon>
        <taxon>Geodermatophilales</taxon>
        <taxon>Antricoccaceae</taxon>
        <taxon>Antricoccus</taxon>
    </lineage>
</organism>
<dbReference type="GO" id="GO:0006271">
    <property type="term" value="P:DNA strand elongation involved in DNA replication"/>
    <property type="evidence" value="ECO:0007669"/>
    <property type="project" value="TreeGrafter"/>
</dbReference>
<dbReference type="SUPFAM" id="SSF55979">
    <property type="entry name" value="DNA clamp"/>
    <property type="match status" value="3"/>
</dbReference>
<protein>
    <recommendedName>
        <fullName evidence="3 10">Beta sliding clamp</fullName>
    </recommendedName>
</protein>
<dbReference type="Pfam" id="PF00712">
    <property type="entry name" value="DNA_pol3_beta"/>
    <property type="match status" value="1"/>
</dbReference>
<dbReference type="Pfam" id="PF02768">
    <property type="entry name" value="DNA_pol3_beta_3"/>
    <property type="match status" value="1"/>
</dbReference>
<evidence type="ECO:0000256" key="4">
    <source>
        <dbReference type="ARBA" id="ARBA00022490"/>
    </source>
</evidence>
<gene>
    <name evidence="14" type="ORF">CLV47_10432</name>
</gene>
<evidence type="ECO:0000256" key="2">
    <source>
        <dbReference type="ARBA" id="ARBA00010752"/>
    </source>
</evidence>
<dbReference type="PANTHER" id="PTHR30478:SF0">
    <property type="entry name" value="BETA SLIDING CLAMP"/>
    <property type="match status" value="1"/>
</dbReference>
<evidence type="ECO:0000259" key="13">
    <source>
        <dbReference type="Pfam" id="PF02768"/>
    </source>
</evidence>
<dbReference type="PANTHER" id="PTHR30478">
    <property type="entry name" value="DNA POLYMERASE III SUBUNIT BETA"/>
    <property type="match status" value="1"/>
</dbReference>
<comment type="similarity">
    <text evidence="2 10">Belongs to the beta sliding clamp family.</text>
</comment>
<evidence type="ECO:0000256" key="1">
    <source>
        <dbReference type="ARBA" id="ARBA00004496"/>
    </source>
</evidence>
<dbReference type="SMART" id="SM00480">
    <property type="entry name" value="POL3Bc"/>
    <property type="match status" value="1"/>
</dbReference>
<dbReference type="GO" id="GO:0003887">
    <property type="term" value="F:DNA-directed DNA polymerase activity"/>
    <property type="evidence" value="ECO:0007669"/>
    <property type="project" value="UniProtKB-UniRule"/>
</dbReference>
<keyword evidence="9" id="KW-0238">DNA-binding</keyword>
<dbReference type="FunFam" id="3.10.150.10:FF:000001">
    <property type="entry name" value="Beta sliding clamp"/>
    <property type="match status" value="1"/>
</dbReference>
<dbReference type="GO" id="GO:0042802">
    <property type="term" value="F:identical protein binding"/>
    <property type="evidence" value="ECO:0007669"/>
    <property type="project" value="UniProtKB-ARBA"/>
</dbReference>
<dbReference type="Proteomes" id="UP000237752">
    <property type="component" value="Unassembled WGS sequence"/>
</dbReference>
<evidence type="ECO:0000256" key="5">
    <source>
        <dbReference type="ARBA" id="ARBA00022679"/>
    </source>
</evidence>
<dbReference type="InterPro" id="IPR046938">
    <property type="entry name" value="DNA_clamp_sf"/>
</dbReference>
<dbReference type="GO" id="GO:0009360">
    <property type="term" value="C:DNA polymerase III complex"/>
    <property type="evidence" value="ECO:0007669"/>
    <property type="project" value="InterPro"/>
</dbReference>
<accession>A0A2T1A2X8</accession>
<evidence type="ECO:0000259" key="12">
    <source>
        <dbReference type="Pfam" id="PF02767"/>
    </source>
</evidence>
<keyword evidence="4 10" id="KW-0963">Cytoplasm</keyword>
<dbReference type="CDD" id="cd00140">
    <property type="entry name" value="beta_clamp"/>
    <property type="match status" value="1"/>
</dbReference>
<evidence type="ECO:0000313" key="14">
    <source>
        <dbReference type="EMBL" id="PRZ42688.1"/>
    </source>
</evidence>
<evidence type="ECO:0000256" key="10">
    <source>
        <dbReference type="PIRNR" id="PIRNR000804"/>
    </source>
</evidence>
<sequence length="378" mass="40090">MKFQVERASLADAVAWVARSLPQRPPMPVLSGILLEVDADHLTVSSYDYEVSTQMRIDAATETSGKSLVSGRLLADITKALPNKPVEFAVDGARLTIKCGSSKFTLPTMPVEDYPALPSMPAVSGTVDADEFAQVVATVAVAAGRDETLPMLTGVRIEIEGDTLTFAATDRYRLAVREMSWKPEESTSTAVLVPAKMLSDTAKTLAGAGKISIGLANAADGIIGFSGGDRHTTTRLLDPDFPPFRKLLPSETLAQADVEVAPLVEAVRRVALVADRGTPVQLGFENGTVTLTVAGEDEGSAEESLASGFDGDPIRIGFNPTFLLDGLGAIHVPSVRLKFVTSTKPAVLSPTPSESEAASEESDLDSYRYLIMPMRLPG</sequence>
<feature type="domain" description="DNA polymerase III beta sliding clamp central" evidence="12">
    <location>
        <begin position="127"/>
        <end position="242"/>
    </location>
</feature>
<keyword evidence="7 10" id="KW-0235">DNA replication</keyword>
<dbReference type="InterPro" id="IPR022634">
    <property type="entry name" value="DNA_polIII_beta_N"/>
</dbReference>
<keyword evidence="8 10" id="KW-0239">DNA-directed DNA polymerase</keyword>
<dbReference type="OrthoDB" id="468978at2"/>
<proteinExistence type="inferred from homology"/>
<dbReference type="GO" id="GO:0003677">
    <property type="term" value="F:DNA binding"/>
    <property type="evidence" value="ECO:0007669"/>
    <property type="project" value="UniProtKB-UniRule"/>
</dbReference>
<dbReference type="InterPro" id="IPR001001">
    <property type="entry name" value="DNA_polIII_beta"/>
</dbReference>
<comment type="caution">
    <text evidence="14">The sequence shown here is derived from an EMBL/GenBank/DDBJ whole genome shotgun (WGS) entry which is preliminary data.</text>
</comment>
<dbReference type="InterPro" id="IPR022635">
    <property type="entry name" value="DNA_polIII_beta_C"/>
</dbReference>
<dbReference type="GO" id="GO:0008408">
    <property type="term" value="F:3'-5' exonuclease activity"/>
    <property type="evidence" value="ECO:0007669"/>
    <property type="project" value="InterPro"/>
</dbReference>
<dbReference type="FunFam" id="3.10.150.10:FF:000005">
    <property type="entry name" value="Beta sliding clamp"/>
    <property type="match status" value="1"/>
</dbReference>
<comment type="subcellular location">
    <subcellularLocation>
        <location evidence="1 10">Cytoplasm</location>
    </subcellularLocation>
</comment>
<dbReference type="EMBL" id="PVUE01000004">
    <property type="protein sequence ID" value="PRZ42688.1"/>
    <property type="molecule type" value="Genomic_DNA"/>
</dbReference>
<keyword evidence="5 10" id="KW-0808">Transferase</keyword>
<evidence type="ECO:0000256" key="8">
    <source>
        <dbReference type="ARBA" id="ARBA00022932"/>
    </source>
</evidence>